<organism evidence="1 2">
    <name type="scientific">Alkalihalobacillus trypoxylicola</name>
    <dbReference type="NCBI Taxonomy" id="519424"/>
    <lineage>
        <taxon>Bacteria</taxon>
        <taxon>Bacillati</taxon>
        <taxon>Bacillota</taxon>
        <taxon>Bacilli</taxon>
        <taxon>Bacillales</taxon>
        <taxon>Bacillaceae</taxon>
        <taxon>Alkalihalobacillus</taxon>
    </lineage>
</organism>
<comment type="caution">
    <text evidence="1">The sequence shown here is derived from an EMBL/GenBank/DDBJ whole genome shotgun (WGS) entry which is preliminary data.</text>
</comment>
<dbReference type="EMBL" id="LTAO01000015">
    <property type="protein sequence ID" value="KYG30769.1"/>
    <property type="molecule type" value="Genomic_DNA"/>
</dbReference>
<name>A0A162DT68_9BACI</name>
<dbReference type="Gene3D" id="2.30.110.10">
    <property type="entry name" value="Electron Transport, Fmn-binding Protein, Chain A"/>
    <property type="match status" value="2"/>
</dbReference>
<dbReference type="Proteomes" id="UP000075806">
    <property type="component" value="Unassembled WGS sequence"/>
</dbReference>
<dbReference type="PANTHER" id="PTHR42815:SF2">
    <property type="entry name" value="FAD-BINDING, PUTATIVE (AFU_ORTHOLOGUE AFUA_6G07600)-RELATED"/>
    <property type="match status" value="1"/>
</dbReference>
<dbReference type="STRING" id="519424.AZF04_18965"/>
<evidence type="ECO:0000313" key="2">
    <source>
        <dbReference type="Proteomes" id="UP000075806"/>
    </source>
</evidence>
<dbReference type="AlphaFoldDB" id="A0A162DT68"/>
<gene>
    <name evidence="1" type="ORF">AZF04_18965</name>
</gene>
<protein>
    <submittedName>
        <fullName evidence="1">Uncharacterized protein</fullName>
    </submittedName>
</protein>
<proteinExistence type="predicted"/>
<dbReference type="InterPro" id="IPR012349">
    <property type="entry name" value="Split_barrel_FMN-bd"/>
</dbReference>
<sequence>MWVLLMMRYHRGEIEVQEKSSVREEAKKVSKIIRNHIVEVAAKFIEQQVMLIIGLKNKEGFVWSSIVYGNPGFVKVNDEQTLSIFSLPDSTDPVFNGLTIGNTIGILAIEFSARKRMRVNGVITQVNNKGFQIKTTEVYSNCPKFIQSRTFLGFRKIKDLEGKFFTKLNQEQLEKVLQSDTFFIATHHSENGADASHRGGQPGFVRIIDSNTLKIKDYPGNNMFNTLGNLVENHQSGLLFVDFEDGNFLQMNGESTIDWIDNEKSITFRIKQIRSVKGGFPLRWSFNQYSPFNPPI</sequence>
<evidence type="ECO:0000313" key="1">
    <source>
        <dbReference type="EMBL" id="KYG30769.1"/>
    </source>
</evidence>
<keyword evidence="2" id="KW-1185">Reference proteome</keyword>
<dbReference type="PANTHER" id="PTHR42815">
    <property type="entry name" value="FAD-BINDING, PUTATIVE (AFU_ORTHOLOGUE AFUA_6G07600)-RELATED"/>
    <property type="match status" value="1"/>
</dbReference>
<reference evidence="1" key="1">
    <citation type="submission" date="2016-02" db="EMBL/GenBank/DDBJ databases">
        <title>Genome sequence of Bacillus trypoxylicola KCTC 13244(T).</title>
        <authorList>
            <person name="Jeong H."/>
            <person name="Park S.-H."/>
            <person name="Choi S.-K."/>
        </authorList>
    </citation>
    <scope>NUCLEOTIDE SEQUENCE [LARGE SCALE GENOMIC DNA]</scope>
    <source>
        <strain evidence="1">KCTC 13244</strain>
    </source>
</reference>
<accession>A0A162DT68</accession>